<evidence type="ECO:0000313" key="2">
    <source>
        <dbReference type="Proteomes" id="UP000605986"/>
    </source>
</evidence>
<sequence length="111" mass="12443">MPQDVYVRFANGLGDGQQLNITVYYQMNGSDTNYQKNISINGPGYEVVELNFIQKVVWGNLTATPNLYSSAFDGQPDAAYFITEASDHSGGRTYILEWKSGGVSRETWLYQ</sequence>
<evidence type="ECO:0000313" key="1">
    <source>
        <dbReference type="EMBL" id="KAF4426138.1"/>
    </source>
</evidence>
<dbReference type="OrthoDB" id="4974658at2759"/>
<gene>
    <name evidence="1" type="ORF">F53441_14143</name>
</gene>
<reference evidence="1" key="1">
    <citation type="submission" date="2020-01" db="EMBL/GenBank/DDBJ databases">
        <title>Identification and distribution of gene clusters putatively required for synthesis of sphingolipid metabolism inhibitors in phylogenetically diverse species of the filamentous fungus Fusarium.</title>
        <authorList>
            <person name="Kim H.-S."/>
            <person name="Busman M."/>
            <person name="Brown D.W."/>
            <person name="Divon H."/>
            <person name="Uhlig S."/>
            <person name="Proctor R.H."/>
        </authorList>
    </citation>
    <scope>NUCLEOTIDE SEQUENCE</scope>
    <source>
        <strain evidence="1">NRRL 53441</strain>
    </source>
</reference>
<proteinExistence type="predicted"/>
<dbReference type="EMBL" id="JAADJG010001078">
    <property type="protein sequence ID" value="KAF4426138.1"/>
    <property type="molecule type" value="Genomic_DNA"/>
</dbReference>
<name>A0A8H4JH33_9HYPO</name>
<dbReference type="AlphaFoldDB" id="A0A8H4JH33"/>
<keyword evidence="2" id="KW-1185">Reference proteome</keyword>
<comment type="caution">
    <text evidence="1">The sequence shown here is derived from an EMBL/GenBank/DDBJ whole genome shotgun (WGS) entry which is preliminary data.</text>
</comment>
<organism evidence="1 2">
    <name type="scientific">Fusarium austroafricanum</name>
    <dbReference type="NCBI Taxonomy" id="2364996"/>
    <lineage>
        <taxon>Eukaryota</taxon>
        <taxon>Fungi</taxon>
        <taxon>Dikarya</taxon>
        <taxon>Ascomycota</taxon>
        <taxon>Pezizomycotina</taxon>
        <taxon>Sordariomycetes</taxon>
        <taxon>Hypocreomycetidae</taxon>
        <taxon>Hypocreales</taxon>
        <taxon>Nectriaceae</taxon>
        <taxon>Fusarium</taxon>
        <taxon>Fusarium concolor species complex</taxon>
    </lineage>
</organism>
<protein>
    <submittedName>
        <fullName evidence="1">Uncharacterized protein</fullName>
    </submittedName>
</protein>
<dbReference type="Proteomes" id="UP000605986">
    <property type="component" value="Unassembled WGS sequence"/>
</dbReference>
<accession>A0A8H4JH33</accession>